<evidence type="ECO:0000256" key="8">
    <source>
        <dbReference type="SAM" id="Phobius"/>
    </source>
</evidence>
<evidence type="ECO:0000256" key="7">
    <source>
        <dbReference type="PIRSR" id="PIRSR001217-1"/>
    </source>
</evidence>
<dbReference type="OrthoDB" id="9764363at2"/>
<dbReference type="InterPro" id="IPR004635">
    <property type="entry name" value="Pept_S49_SppA"/>
</dbReference>
<feature type="transmembrane region" description="Helical" evidence="8">
    <location>
        <begin position="21"/>
        <end position="43"/>
    </location>
</feature>
<dbReference type="CDD" id="cd07023">
    <property type="entry name" value="S49_Sppa_N_C"/>
    <property type="match status" value="1"/>
</dbReference>
<dbReference type="Gene3D" id="3.90.226.10">
    <property type="entry name" value="2-enoyl-CoA Hydratase, Chain A, domain 1"/>
    <property type="match status" value="2"/>
</dbReference>
<evidence type="ECO:0000256" key="2">
    <source>
        <dbReference type="ARBA" id="ARBA00008683"/>
    </source>
</evidence>
<dbReference type="EMBL" id="LS483470">
    <property type="protein sequence ID" value="SQI39875.1"/>
    <property type="molecule type" value="Genomic_DNA"/>
</dbReference>
<comment type="subcellular location">
    <subcellularLocation>
        <location evidence="1">Membrane</location>
    </subcellularLocation>
</comment>
<organism evidence="10 11">
    <name type="scientific">Leminorella richardii</name>
    <dbReference type="NCBI Taxonomy" id="158841"/>
    <lineage>
        <taxon>Bacteria</taxon>
        <taxon>Pseudomonadati</taxon>
        <taxon>Pseudomonadota</taxon>
        <taxon>Gammaproteobacteria</taxon>
        <taxon>Enterobacterales</taxon>
        <taxon>Budviciaceae</taxon>
        <taxon>Leminorella</taxon>
    </lineage>
</organism>
<proteinExistence type="inferred from homology"/>
<evidence type="ECO:0000256" key="3">
    <source>
        <dbReference type="ARBA" id="ARBA00022670"/>
    </source>
</evidence>
<feature type="domain" description="Peptidase S49" evidence="9">
    <location>
        <begin position="138"/>
        <end position="292"/>
    </location>
</feature>
<accession>A0A2X4XJ36</accession>
<dbReference type="NCBIfam" id="TIGR00705">
    <property type="entry name" value="SppA_67K"/>
    <property type="match status" value="1"/>
</dbReference>
<protein>
    <submittedName>
        <fullName evidence="10">Protease 4</fullName>
        <ecNumber evidence="10">3.4.21.-</ecNumber>
    </submittedName>
</protein>
<evidence type="ECO:0000256" key="1">
    <source>
        <dbReference type="ARBA" id="ARBA00004370"/>
    </source>
</evidence>
<keyword evidence="4 10" id="KW-0378">Hydrolase</keyword>
<feature type="active site" description="Proton donor/acceptor" evidence="7">
    <location>
        <position position="206"/>
    </location>
</feature>
<dbReference type="InterPro" id="IPR047217">
    <property type="entry name" value="S49_SppA_67K_type_N"/>
</dbReference>
<dbReference type="PANTHER" id="PTHR33209">
    <property type="entry name" value="PROTEASE 4"/>
    <property type="match status" value="1"/>
</dbReference>
<keyword evidence="6 8" id="KW-0472">Membrane</keyword>
<dbReference type="Proteomes" id="UP000249005">
    <property type="component" value="Chromosome 1"/>
</dbReference>
<dbReference type="SUPFAM" id="SSF52096">
    <property type="entry name" value="ClpP/crotonase"/>
    <property type="match status" value="2"/>
</dbReference>
<dbReference type="GO" id="GO:0016020">
    <property type="term" value="C:membrane"/>
    <property type="evidence" value="ECO:0007669"/>
    <property type="project" value="UniProtKB-SubCell"/>
</dbReference>
<dbReference type="InterPro" id="IPR029045">
    <property type="entry name" value="ClpP/crotonase-like_dom_sf"/>
</dbReference>
<dbReference type="InterPro" id="IPR047272">
    <property type="entry name" value="S49_SppA_C"/>
</dbReference>
<dbReference type="InterPro" id="IPR002142">
    <property type="entry name" value="Peptidase_S49"/>
</dbReference>
<dbReference type="CDD" id="cd07018">
    <property type="entry name" value="S49_SppA_67K_type"/>
    <property type="match status" value="1"/>
</dbReference>
<evidence type="ECO:0000256" key="4">
    <source>
        <dbReference type="ARBA" id="ARBA00022801"/>
    </source>
</evidence>
<keyword evidence="5" id="KW-0720">Serine protease</keyword>
<sequence length="617" mass="66964">MKALWQIFATIFKLCWNVINVIRKAVLNLIFFIVLILALGVYLQFERGYERPAEGALLVDLQGTVVDSVNPDNVLRQLGKEMIGGSRDIQENSLFEIVKQIRAAKNDATISGLVLSLGDFLGADQPSLAYIGKAISEFKASGKPVYAIGDSYTQGQYYLASFADRVYLTPQGSVMLPGIATNGLYYKSLLDNLKVTTHVFRVGTYKSAVEPFLRDSMSPEARQADSRWLNGLWSNYLKDVATNRKTTPEKIYPSAETLIAQLKASGGDSAHLALTNGLVDEVLSRSDMENKLKEAFGWDSKNKNYNLTSIYDYRVPEERSKVKKPEIAVIFASGAIVDGKEMPDMVGGDTTAKQLRNARLNDNVKAVILRVNSPGGSVTASETIRAEVQALKDSGKSVVVSMGGMAASGGYWISTPADYIVASPSTLTGSIGIFGVINTFENTLDTIGVHTDGVETSPLAGASVTKPLSPQFSEMMQLTIENGYKTFINLVAKARKKTPEEVDSIAQGRVWIGVDAKNNGLVDALGDFDDALKKSAELAKLSDYDIKWINAESELKETLLGQTAAVVNSLLPSTVKIELPAPLQQVADGLGQQPGLFGNLSDPSHRYVYCLSCSYSN</sequence>
<gene>
    <name evidence="10" type="primary">sppA</name>
    <name evidence="10" type="ORF">NCTC12151_01457</name>
</gene>
<dbReference type="GO" id="GO:0006465">
    <property type="term" value="P:signal peptide processing"/>
    <property type="evidence" value="ECO:0007669"/>
    <property type="project" value="InterPro"/>
</dbReference>
<dbReference type="RefSeq" id="WP_111740034.1">
    <property type="nucleotide sequence ID" value="NZ_LR698987.1"/>
</dbReference>
<dbReference type="GO" id="GO:0008236">
    <property type="term" value="F:serine-type peptidase activity"/>
    <property type="evidence" value="ECO:0007669"/>
    <property type="project" value="UniProtKB-KW"/>
</dbReference>
<dbReference type="NCBIfam" id="NF008195">
    <property type="entry name" value="PRK10949.1"/>
    <property type="match status" value="1"/>
</dbReference>
<dbReference type="EC" id="3.4.21.-" evidence="10"/>
<evidence type="ECO:0000256" key="6">
    <source>
        <dbReference type="ARBA" id="ARBA00023136"/>
    </source>
</evidence>
<dbReference type="KEGG" id="lri:NCTC12151_01457"/>
<evidence type="ECO:0000313" key="11">
    <source>
        <dbReference type="Proteomes" id="UP000249005"/>
    </source>
</evidence>
<evidence type="ECO:0000259" key="9">
    <source>
        <dbReference type="Pfam" id="PF01343"/>
    </source>
</evidence>
<dbReference type="PANTHER" id="PTHR33209:SF1">
    <property type="entry name" value="PEPTIDASE S49 DOMAIN-CONTAINING PROTEIN"/>
    <property type="match status" value="1"/>
</dbReference>
<evidence type="ECO:0000313" key="10">
    <source>
        <dbReference type="EMBL" id="SQI39875.1"/>
    </source>
</evidence>
<reference evidence="10 11" key="1">
    <citation type="submission" date="2018-06" db="EMBL/GenBank/DDBJ databases">
        <authorList>
            <consortium name="Pathogen Informatics"/>
            <person name="Doyle S."/>
        </authorList>
    </citation>
    <scope>NUCLEOTIDE SEQUENCE [LARGE SCALE GENOMIC DNA]</scope>
    <source>
        <strain evidence="10 11">NCTC12151</strain>
    </source>
</reference>
<dbReference type="Gene3D" id="6.20.330.10">
    <property type="match status" value="1"/>
</dbReference>
<keyword evidence="8" id="KW-1133">Transmembrane helix</keyword>
<dbReference type="InterPro" id="IPR004634">
    <property type="entry name" value="Pept_S49_pIV"/>
</dbReference>
<dbReference type="AlphaFoldDB" id="A0A2X4XJ36"/>
<feature type="domain" description="Peptidase S49" evidence="9">
    <location>
        <begin position="391"/>
        <end position="541"/>
    </location>
</feature>
<keyword evidence="11" id="KW-1185">Reference proteome</keyword>
<dbReference type="NCBIfam" id="TIGR00706">
    <property type="entry name" value="SppA_dom"/>
    <property type="match status" value="1"/>
</dbReference>
<feature type="active site" description="Nucleophile" evidence="7">
    <location>
        <position position="408"/>
    </location>
</feature>
<evidence type="ECO:0000256" key="5">
    <source>
        <dbReference type="ARBA" id="ARBA00022825"/>
    </source>
</evidence>
<keyword evidence="8" id="KW-0812">Transmembrane</keyword>
<name>A0A2X4XJ36_9GAMM</name>
<comment type="similarity">
    <text evidence="2">Belongs to the peptidase S49 family.</text>
</comment>
<dbReference type="PIRSF" id="PIRSF001217">
    <property type="entry name" value="Protease_4_SppA"/>
    <property type="match status" value="1"/>
</dbReference>
<dbReference type="Pfam" id="PF01343">
    <property type="entry name" value="Peptidase_S49"/>
    <property type="match status" value="2"/>
</dbReference>
<keyword evidence="3 10" id="KW-0645">Protease</keyword>